<comment type="subcellular location">
    <subcellularLocation>
        <location evidence="1">Nucleus</location>
    </subcellularLocation>
</comment>
<feature type="region of interest" description="Disordered" evidence="6">
    <location>
        <begin position="278"/>
        <end position="344"/>
    </location>
</feature>
<evidence type="ECO:0000259" key="7">
    <source>
        <dbReference type="PROSITE" id="PS50888"/>
    </source>
</evidence>
<feature type="domain" description="BHLH" evidence="7">
    <location>
        <begin position="333"/>
        <end position="382"/>
    </location>
</feature>
<dbReference type="OMA" id="QDFLRPM"/>
<protein>
    <recommendedName>
        <fullName evidence="7">BHLH domain-containing protein</fullName>
    </recommendedName>
</protein>
<reference evidence="9" key="1">
    <citation type="journal article" date="2017" name="Nat. Commun.">
        <title>The asparagus genome sheds light on the origin and evolution of a young Y chromosome.</title>
        <authorList>
            <person name="Harkess A."/>
            <person name="Zhou J."/>
            <person name="Xu C."/>
            <person name="Bowers J.E."/>
            <person name="Van der Hulst R."/>
            <person name="Ayyampalayam S."/>
            <person name="Mercati F."/>
            <person name="Riccardi P."/>
            <person name="McKain M.R."/>
            <person name="Kakrana A."/>
            <person name="Tang H."/>
            <person name="Ray J."/>
            <person name="Groenendijk J."/>
            <person name="Arikit S."/>
            <person name="Mathioni S.M."/>
            <person name="Nakano M."/>
            <person name="Shan H."/>
            <person name="Telgmann-Rauber A."/>
            <person name="Kanno A."/>
            <person name="Yue Z."/>
            <person name="Chen H."/>
            <person name="Li W."/>
            <person name="Chen Y."/>
            <person name="Xu X."/>
            <person name="Zhang Y."/>
            <person name="Luo S."/>
            <person name="Chen H."/>
            <person name="Gao J."/>
            <person name="Mao Z."/>
            <person name="Pires J.C."/>
            <person name="Luo M."/>
            <person name="Kudrna D."/>
            <person name="Wing R.A."/>
            <person name="Meyers B.C."/>
            <person name="Yi K."/>
            <person name="Kong H."/>
            <person name="Lavrijsen P."/>
            <person name="Sunseri F."/>
            <person name="Falavigna A."/>
            <person name="Ye Y."/>
            <person name="Leebens-Mack J.H."/>
            <person name="Chen G."/>
        </authorList>
    </citation>
    <scope>NUCLEOTIDE SEQUENCE [LARGE SCALE GENOMIC DNA]</scope>
    <source>
        <strain evidence="9">cv. DH0086</strain>
    </source>
</reference>
<dbReference type="GO" id="GO:0000978">
    <property type="term" value="F:RNA polymerase II cis-regulatory region sequence-specific DNA binding"/>
    <property type="evidence" value="ECO:0007669"/>
    <property type="project" value="TreeGrafter"/>
</dbReference>
<name>A0A5P1F180_ASPOF</name>
<feature type="region of interest" description="Disordered" evidence="6">
    <location>
        <begin position="399"/>
        <end position="420"/>
    </location>
</feature>
<accession>A0A5P1F180</accession>
<dbReference type="InterPro" id="IPR011598">
    <property type="entry name" value="bHLH_dom"/>
</dbReference>
<dbReference type="GO" id="GO:0005634">
    <property type="term" value="C:nucleus"/>
    <property type="evidence" value="ECO:0007669"/>
    <property type="project" value="UniProtKB-SubCell"/>
</dbReference>
<dbReference type="CDD" id="cd11393">
    <property type="entry name" value="bHLH_AtbHLH_like"/>
    <property type="match status" value="1"/>
</dbReference>
<dbReference type="EMBL" id="CM007384">
    <property type="protein sequence ID" value="ONK71167.1"/>
    <property type="molecule type" value="Genomic_DNA"/>
</dbReference>
<evidence type="ECO:0000256" key="1">
    <source>
        <dbReference type="ARBA" id="ARBA00004123"/>
    </source>
</evidence>
<dbReference type="GO" id="GO:0000981">
    <property type="term" value="F:DNA-binding transcription factor activity, RNA polymerase II-specific"/>
    <property type="evidence" value="ECO:0007669"/>
    <property type="project" value="TreeGrafter"/>
</dbReference>
<sequence length="526" mass="58298">MEGSEASVASSSPTPNWWEIHTNPISSWNAMNHRWQPHPSSSCEDQDMSNISTTSFTNASNHSGLSMDSSSAELSTEPGENHLWSQVLFGAENGGGDLNNNHNDTDNFLKVLTSKNLTTEMFNNPACDYLKKLDSSWDQLTNHTQINPLDHRQLNSYNNGALIEPERLTTLSDLVSNWSIAPPNSTCNVPLNPSMAQFSPSNISQIKHENPNFSSYLPPYHQDHIGSPFNNGGMGYQVALNNSMLGINNKFYNGISSENARNLSDLISFGSLNKPPMEFRASTKPSSFDSKKQGYETSSSTKGSGKSSGTTSEGKKKRSEDSSETLFKKSKHENSNASSVKLQPPKVKLGDRITALQQIVSPFGKTDTASVLLEAINYIRFLQEQVQLLSDPYMKSNANKDHNSWGGLERKEKGDPKLDLRSRGCEDDEFAILYFQQIEGLVKKRDLWSADDEANMMTSGRADDELAIGEVLIEAKTTTSFLLLAVGGDGEANTTKGRHIEAVRVLFDGRVSRRWWWRSEILRGRG</sequence>
<feature type="compositionally biased region" description="Polar residues" evidence="6">
    <location>
        <begin position="38"/>
        <end position="74"/>
    </location>
</feature>
<comment type="similarity">
    <text evidence="2">Belongs to the bHLH protein family.</text>
</comment>
<dbReference type="InterPro" id="IPR036638">
    <property type="entry name" value="HLH_DNA-bd_sf"/>
</dbReference>
<dbReference type="InterPro" id="IPR045843">
    <property type="entry name" value="IND-like"/>
</dbReference>
<dbReference type="InterPro" id="IPR045239">
    <property type="entry name" value="bHLH95_bHLH"/>
</dbReference>
<evidence type="ECO:0000256" key="2">
    <source>
        <dbReference type="ARBA" id="ARBA00005510"/>
    </source>
</evidence>
<evidence type="ECO:0000256" key="5">
    <source>
        <dbReference type="ARBA" id="ARBA00023242"/>
    </source>
</evidence>
<dbReference type="Proteomes" id="UP000243459">
    <property type="component" value="Chromosome 4"/>
</dbReference>
<dbReference type="GO" id="GO:0046983">
    <property type="term" value="F:protein dimerization activity"/>
    <property type="evidence" value="ECO:0007669"/>
    <property type="project" value="InterPro"/>
</dbReference>
<dbReference type="SUPFAM" id="SSF47459">
    <property type="entry name" value="HLH, helix-loop-helix DNA-binding domain"/>
    <property type="match status" value="1"/>
</dbReference>
<dbReference type="PANTHER" id="PTHR16223:SF383">
    <property type="entry name" value="TRANSCRIPTION FACTOR BHLH111"/>
    <property type="match status" value="1"/>
</dbReference>
<dbReference type="AlphaFoldDB" id="A0A5P1F180"/>
<dbReference type="Gramene" id="ONK71167">
    <property type="protein sequence ID" value="ONK71167"/>
    <property type="gene ID" value="A4U43_C04F5500"/>
</dbReference>
<gene>
    <name evidence="8" type="ORF">A4U43_C04F5500</name>
</gene>
<dbReference type="Gene3D" id="4.10.280.10">
    <property type="entry name" value="Helix-loop-helix DNA-binding domain"/>
    <property type="match status" value="1"/>
</dbReference>
<keyword evidence="9" id="KW-1185">Reference proteome</keyword>
<evidence type="ECO:0000313" key="8">
    <source>
        <dbReference type="EMBL" id="ONK71167.1"/>
    </source>
</evidence>
<evidence type="ECO:0000256" key="4">
    <source>
        <dbReference type="ARBA" id="ARBA00023163"/>
    </source>
</evidence>
<keyword evidence="4" id="KW-0804">Transcription</keyword>
<dbReference type="PANTHER" id="PTHR16223">
    <property type="entry name" value="TRANSCRIPTION FACTOR BHLH83-RELATED"/>
    <property type="match status" value="1"/>
</dbReference>
<keyword evidence="3" id="KW-0805">Transcription regulation</keyword>
<evidence type="ECO:0000256" key="3">
    <source>
        <dbReference type="ARBA" id="ARBA00023015"/>
    </source>
</evidence>
<organism evidence="8 9">
    <name type="scientific">Asparagus officinalis</name>
    <name type="common">Garden asparagus</name>
    <dbReference type="NCBI Taxonomy" id="4686"/>
    <lineage>
        <taxon>Eukaryota</taxon>
        <taxon>Viridiplantae</taxon>
        <taxon>Streptophyta</taxon>
        <taxon>Embryophyta</taxon>
        <taxon>Tracheophyta</taxon>
        <taxon>Spermatophyta</taxon>
        <taxon>Magnoliopsida</taxon>
        <taxon>Liliopsida</taxon>
        <taxon>Asparagales</taxon>
        <taxon>Asparagaceae</taxon>
        <taxon>Asparagoideae</taxon>
        <taxon>Asparagus</taxon>
    </lineage>
</organism>
<dbReference type="PROSITE" id="PS50888">
    <property type="entry name" value="BHLH"/>
    <property type="match status" value="1"/>
</dbReference>
<feature type="compositionally biased region" description="Low complexity" evidence="6">
    <location>
        <begin position="296"/>
        <end position="312"/>
    </location>
</feature>
<proteinExistence type="inferred from homology"/>
<feature type="region of interest" description="Disordered" evidence="6">
    <location>
        <begin position="31"/>
        <end position="78"/>
    </location>
</feature>
<keyword evidence="5" id="KW-0539">Nucleus</keyword>
<evidence type="ECO:0000313" key="9">
    <source>
        <dbReference type="Proteomes" id="UP000243459"/>
    </source>
</evidence>
<evidence type="ECO:0000256" key="6">
    <source>
        <dbReference type="SAM" id="MobiDB-lite"/>
    </source>
</evidence>